<keyword evidence="14" id="KW-1185">Reference proteome</keyword>
<evidence type="ECO:0000313" key="13">
    <source>
        <dbReference type="EMBL" id="CEI84380.1"/>
    </source>
</evidence>
<evidence type="ECO:0000256" key="4">
    <source>
        <dbReference type="ARBA" id="ARBA00007353"/>
    </source>
</evidence>
<evidence type="ECO:0000256" key="5">
    <source>
        <dbReference type="ARBA" id="ARBA00022679"/>
    </source>
</evidence>
<evidence type="ECO:0000256" key="9">
    <source>
        <dbReference type="ARBA" id="ARBA00047989"/>
    </source>
</evidence>
<comment type="function">
    <text evidence="3">Purine nucleoside enzyme that catalyzes the phosphorolysis of adenosine and inosine nucleosides, yielding D-ribose 1-phosphate and the respective free bases, adenine and hypoxanthine. Also catalyzes the phosphorolysis of S-methyl-5'-thioadenosine into adenine and S-methyl-5-thio-alpha-D-ribose 1-phosphate. Also has adenosine deaminase activity.</text>
</comment>
<evidence type="ECO:0000256" key="8">
    <source>
        <dbReference type="ARBA" id="ARBA00022833"/>
    </source>
</evidence>
<keyword evidence="5" id="KW-0808">Transferase</keyword>
<dbReference type="InterPro" id="IPR003730">
    <property type="entry name" value="Cu_polyphenol_OxRdtase"/>
</dbReference>
<evidence type="ECO:0000256" key="7">
    <source>
        <dbReference type="ARBA" id="ARBA00022801"/>
    </source>
</evidence>
<dbReference type="Gene3D" id="3.60.140.10">
    <property type="entry name" value="CNF1/YfiH-like putative cysteine hydrolases"/>
    <property type="match status" value="1"/>
</dbReference>
<dbReference type="STRING" id="545501.BN997_04327"/>
<name>A0A0A1MG68_9BACI</name>
<dbReference type="EMBL" id="CDGG01000001">
    <property type="protein sequence ID" value="CEI84380.1"/>
    <property type="molecule type" value="Genomic_DNA"/>
</dbReference>
<dbReference type="PANTHER" id="PTHR30616">
    <property type="entry name" value="UNCHARACTERIZED PROTEIN YFIH"/>
    <property type="match status" value="1"/>
</dbReference>
<organism evidence="13 14">
    <name type="scientific">Oceanobacillus oncorhynchi</name>
    <dbReference type="NCBI Taxonomy" id="545501"/>
    <lineage>
        <taxon>Bacteria</taxon>
        <taxon>Bacillati</taxon>
        <taxon>Bacillota</taxon>
        <taxon>Bacilli</taxon>
        <taxon>Bacillales</taxon>
        <taxon>Bacillaceae</taxon>
        <taxon>Oceanobacillus</taxon>
    </lineage>
</organism>
<comment type="catalytic activity">
    <reaction evidence="9">
        <text>adenosine + H2O + H(+) = inosine + NH4(+)</text>
        <dbReference type="Rhea" id="RHEA:24408"/>
        <dbReference type="ChEBI" id="CHEBI:15377"/>
        <dbReference type="ChEBI" id="CHEBI:15378"/>
        <dbReference type="ChEBI" id="CHEBI:16335"/>
        <dbReference type="ChEBI" id="CHEBI:17596"/>
        <dbReference type="ChEBI" id="CHEBI:28938"/>
        <dbReference type="EC" id="3.5.4.4"/>
    </reaction>
    <physiologicalReaction direction="left-to-right" evidence="9">
        <dbReference type="Rhea" id="RHEA:24409"/>
    </physiologicalReaction>
</comment>
<evidence type="ECO:0000256" key="12">
    <source>
        <dbReference type="RuleBase" id="RU361274"/>
    </source>
</evidence>
<evidence type="ECO:0000256" key="3">
    <source>
        <dbReference type="ARBA" id="ARBA00003215"/>
    </source>
</evidence>
<dbReference type="Pfam" id="PF02578">
    <property type="entry name" value="Cu-oxidase_4"/>
    <property type="match status" value="1"/>
</dbReference>
<dbReference type="InterPro" id="IPR038371">
    <property type="entry name" value="Cu_polyphenol_OxRdtase_sf"/>
</dbReference>
<evidence type="ECO:0000256" key="6">
    <source>
        <dbReference type="ARBA" id="ARBA00022723"/>
    </source>
</evidence>
<reference evidence="13 14" key="1">
    <citation type="submission" date="2014-11" db="EMBL/GenBank/DDBJ databases">
        <authorList>
            <person name="Urmite Genomes Urmite Genomes"/>
        </authorList>
    </citation>
    <scope>NUCLEOTIDE SEQUENCE [LARGE SCALE GENOMIC DNA]</scope>
    <source>
        <strain evidence="13 14">Oc5</strain>
    </source>
</reference>
<dbReference type="PANTHER" id="PTHR30616:SF2">
    <property type="entry name" value="PURINE NUCLEOSIDE PHOSPHORYLASE LACC1"/>
    <property type="match status" value="1"/>
</dbReference>
<dbReference type="NCBIfam" id="TIGR00726">
    <property type="entry name" value="peptidoglycan editing factor PgeF"/>
    <property type="match status" value="1"/>
</dbReference>
<dbReference type="InterPro" id="IPR011324">
    <property type="entry name" value="Cytotoxic_necrot_fac-like_cat"/>
</dbReference>
<accession>A0A0A1MG68</accession>
<keyword evidence="7" id="KW-0378">Hydrolase</keyword>
<dbReference type="GO" id="GO:0005507">
    <property type="term" value="F:copper ion binding"/>
    <property type="evidence" value="ECO:0007669"/>
    <property type="project" value="TreeGrafter"/>
</dbReference>
<gene>
    <name evidence="13" type="ORF">BN997_04327</name>
</gene>
<dbReference type="Proteomes" id="UP000040453">
    <property type="component" value="Unassembled WGS sequence"/>
</dbReference>
<comment type="catalytic activity">
    <reaction evidence="11">
        <text>S-methyl-5'-thioadenosine + phosphate = 5-(methylsulfanyl)-alpha-D-ribose 1-phosphate + adenine</text>
        <dbReference type="Rhea" id="RHEA:11852"/>
        <dbReference type="ChEBI" id="CHEBI:16708"/>
        <dbReference type="ChEBI" id="CHEBI:17509"/>
        <dbReference type="ChEBI" id="CHEBI:43474"/>
        <dbReference type="ChEBI" id="CHEBI:58533"/>
        <dbReference type="EC" id="2.4.2.28"/>
    </reaction>
    <physiologicalReaction direction="left-to-right" evidence="11">
        <dbReference type="Rhea" id="RHEA:11853"/>
    </physiologicalReaction>
</comment>
<dbReference type="AlphaFoldDB" id="A0A0A1MG68"/>
<dbReference type="RefSeq" id="WP_042535171.1">
    <property type="nucleotide sequence ID" value="NZ_CDGG01000001.1"/>
</dbReference>
<dbReference type="SUPFAM" id="SSF64438">
    <property type="entry name" value="CNF1/YfiH-like putative cysteine hydrolases"/>
    <property type="match status" value="1"/>
</dbReference>
<evidence type="ECO:0000256" key="11">
    <source>
        <dbReference type="ARBA" id="ARBA00049893"/>
    </source>
</evidence>
<comment type="similarity">
    <text evidence="4 12">Belongs to the purine nucleoside phosphorylase YfiH/LACC1 family.</text>
</comment>
<comment type="catalytic activity">
    <reaction evidence="10">
        <text>adenosine + phosphate = alpha-D-ribose 1-phosphate + adenine</text>
        <dbReference type="Rhea" id="RHEA:27642"/>
        <dbReference type="ChEBI" id="CHEBI:16335"/>
        <dbReference type="ChEBI" id="CHEBI:16708"/>
        <dbReference type="ChEBI" id="CHEBI:43474"/>
        <dbReference type="ChEBI" id="CHEBI:57720"/>
        <dbReference type="EC" id="2.4.2.1"/>
    </reaction>
    <physiologicalReaction direction="left-to-right" evidence="10">
        <dbReference type="Rhea" id="RHEA:27643"/>
    </physiologicalReaction>
</comment>
<comment type="cofactor">
    <cofactor evidence="2">
        <name>Zn(2+)</name>
        <dbReference type="ChEBI" id="CHEBI:29105"/>
    </cofactor>
</comment>
<evidence type="ECO:0000313" key="14">
    <source>
        <dbReference type="Proteomes" id="UP000040453"/>
    </source>
</evidence>
<dbReference type="CDD" id="cd16833">
    <property type="entry name" value="YfiH"/>
    <property type="match status" value="1"/>
</dbReference>
<keyword evidence="6" id="KW-0479">Metal-binding</keyword>
<comment type="catalytic activity">
    <reaction evidence="1">
        <text>inosine + phosphate = alpha-D-ribose 1-phosphate + hypoxanthine</text>
        <dbReference type="Rhea" id="RHEA:27646"/>
        <dbReference type="ChEBI" id="CHEBI:17368"/>
        <dbReference type="ChEBI" id="CHEBI:17596"/>
        <dbReference type="ChEBI" id="CHEBI:43474"/>
        <dbReference type="ChEBI" id="CHEBI:57720"/>
        <dbReference type="EC" id="2.4.2.1"/>
    </reaction>
    <physiologicalReaction direction="left-to-right" evidence="1">
        <dbReference type="Rhea" id="RHEA:27647"/>
    </physiologicalReaction>
</comment>
<keyword evidence="8" id="KW-0862">Zinc</keyword>
<sequence>MEPFQLKSETRLHLSSLEEEIPGLVAGFTTKNGGVSKGAYKQLNMGLHVLDDENKVLENRRILSKELNIPLNRWVCGEQVHGTSIHFTGEEDAGKGSISFDSGISGVDGLIINEADSLLGTAFFADCVPLFFADPTKRIAGIAHAGWKGTVGQIAREMVQKLKEAGASIENLKVVIGPSISKENYVVDDVVLSHLTGEQKQKFTKEISPNQYFIDLKELNVDILVQSGVFRHNIEVTKYCTLQDERLFFSHRRDNGKTGRMLAFIGFEKQKK</sequence>
<dbReference type="OrthoDB" id="4279at2"/>
<protein>
    <recommendedName>
        <fullName evidence="12">Purine nucleoside phosphorylase</fullName>
    </recommendedName>
</protein>
<dbReference type="GO" id="GO:0017061">
    <property type="term" value="F:S-methyl-5-thioadenosine phosphorylase activity"/>
    <property type="evidence" value="ECO:0007669"/>
    <property type="project" value="UniProtKB-EC"/>
</dbReference>
<evidence type="ECO:0000256" key="1">
    <source>
        <dbReference type="ARBA" id="ARBA00000553"/>
    </source>
</evidence>
<dbReference type="GO" id="GO:0016787">
    <property type="term" value="F:hydrolase activity"/>
    <property type="evidence" value="ECO:0007669"/>
    <property type="project" value="UniProtKB-KW"/>
</dbReference>
<proteinExistence type="inferred from homology"/>
<evidence type="ECO:0000256" key="10">
    <source>
        <dbReference type="ARBA" id="ARBA00048968"/>
    </source>
</evidence>
<evidence type="ECO:0000256" key="2">
    <source>
        <dbReference type="ARBA" id="ARBA00001947"/>
    </source>
</evidence>